<feature type="compositionally biased region" description="Low complexity" evidence="1">
    <location>
        <begin position="1275"/>
        <end position="1289"/>
    </location>
</feature>
<feature type="region of interest" description="Disordered" evidence="1">
    <location>
        <begin position="1941"/>
        <end position="1977"/>
    </location>
</feature>
<dbReference type="Proteomes" id="UP001165080">
    <property type="component" value="Unassembled WGS sequence"/>
</dbReference>
<protein>
    <submittedName>
        <fullName evidence="2">Uncharacterized protein</fullName>
    </submittedName>
</protein>
<feature type="region of interest" description="Disordered" evidence="1">
    <location>
        <begin position="520"/>
        <end position="548"/>
    </location>
</feature>
<sequence length="3056" mass="315025">MLDYDDLGDLERYALAADTAERRQLLAVTAPGTLAVKPGQAFLTGLFALECNDLAAARDQVQRLKSLAPHSDYYRRLEALVALRSWSEDPAVTCAYLEESCGLDLNAPPPPPATTAVSEGQPVAAPHPSQRSQSAQQQGADSSVLDPSRYSDRSVLRKAVQMSRGSASGGPRGVATTLPKLLSRAGMAAVLSYEEEYDLGLTLDERLQLVGLGNIDGRFGSEQVVVPDLLSGSPLLIGLANEAAAAERGAAVEALLPYMTAEQLDELVASLPPAAAASPVLLAAAVRKMYGSRGAVSGVAAAVDVADGCAAAATSHPTPLLTAAEAAAIRRRVLQLCERIRARGAAGGEAVPERLAWLEARALLPLAEAAVQRAVAADAAASTAAAAAAAAVSVAETGEDAAAAAMGAVMEAAVDAEKLLARLLCCLEVHGVLPVAGYMEDSGLLARVTSPPGALLPVPCVNLGPALPPLAPNTGALVRKLLAVLLQVSPNPPALFAPGGSLAGKLNPAVQARLLSEAMLTRGSPSPPPVATGAHTGAAAATTTAPTTATGTAVDWAASYRDTGGQLASLAEVVELEVSGPPEATTGGEGPDQEDVVLLVSHKAVHNISVMVYDIATEAYYRQKGEEVSMGIDLEGLGPTIQMEIDLPPGLQPLQRCRRLVTLPQLKGRRGVWVVEVQGGGLQSRALLRRGSLAAVVRCSPAGMALTLFREDGSPVAEPRVWVDGRVYGPAQVRVASAAAGGGGSITVTAAPAAVAAAVACEVLVPYRAAEARIVSAVLVDGQDGFASLMSLQHVTEEYDFACGMHLELESAAAGGRGGTAPLLLQPSLTIGGWGAPLELLQDVSLTVEVQDFDSVIGGTGGGGGGARRQVFQDWNPGGGLQAAVVQVGLPDRPSRVTATLAARLRRMTHGSDGEPDYQTFRVERTWELNQSDLQSQEIRDLHLTRGSAGNYLLRLLGKAGEPHPGVQVVVALTHTFSAQPEPPPAATETARPAAGGGGAVTSSTDADADGSADTSGGTACGLVVRQALTTDANGSIDLGPLNGITAIAASVEIFVPAAAGSGGGGSSEKRRRRYCWPLPWRGAGGGLGPAAAASRGSAVKQLVFRTLAAASGAAAGDGGRLQCSIPCVLSATAAGDSSGATSSTAADEDPLQQQQQELRRRLGLALVSVAAAAAVHSTSVQARAPPIVLQAPLPAMPAAGPADWEVCERLDEQHVTVRQGQIRVSGLPPGVYGLYVSRLDLVVTILVYGGPVVGPAAMMAATPPPTAVVPPRPSTAAESTDDAGAAAGVGRAAGGDAASAVGGDDAAAGAEASFVLYRGLVAPLSEPRPLKITELRASVADGVIARLEGSEAQLGAAVVVAVLTRFEAHHSGLQLGGAPLPPLSPQQQQEPSLLLLGRQPFVMRSGVALGVPPPGSYQSGRRQSDEVRYVLERRRLVAEGRVRPMPALVDRPSLLVQPWKVRETATRSRTARKGEAFTDEGPRFAAAAQMCSFAAAAPCAAPMMQMGMMAGAAGGPPSCEFVAKQSVSLMTYEGDSFRRLGRSCGGPRVMQQPAGTLGLAFCPPAVVLPNVPVGPDGVVHLTAEQLAAAVAGVIAPTGVRMSAADPWVSAGHRLVRLIAYTAPAGIAAADLGTYAHCEERAAVEGVPKPSWTDPRVTTALQRPFPAGSACLERRTCHALQPGSDLVIADAATAKLQLYGTLPKVWSLYGSLLSMAPQSPVMPYFHDGASLWSQFSCVGGWFGLSSSAKLERYSQLACRELSFFCYCHDPDFFGRNFLDSWLAGLRGRQLVDTWGAPHRYAKLTPLERILLAWEEDLLLTNTQHSSTSSSSPPSAAPSPPGAGSAEAASGSTAAAPGASTTSATTGAAASAAAAAPTPRLARLAADMRARIRRRVAALPSGMAASVAELKRQRFEIALNGPGDDDESQQEIAPPGVAAAGMSMAPTASSRGGFNVMGGPLPPPPPGQQQPPQQLQAFQAASLRSRNAADMLQRESMATRQQQAYRAPPATQEWAEAGWFRRPPSAQLDPDSISPESEFWADLAEHLSRGGRLGSCGSAGHQSAGSSSRPSATSATSATSAATAAAAAKGPMLFLPRNLESGGWGFSDALLATAVVGLPWKEEAPLPAVSQGTRLTLTATTPTVAYIRQTAAVPPAAAPAVAESGGFGASQQPRLQQQPPAGGSGGLLVIQRLLDPNLDPNEVVVRHRRGAPSAAAGGDGGGYNADEEGEEELEAEVAPTDCDGVELPPGSPLLYGRLYSYSVVASNTGPSGVRVDVTVQAPQGAVALGGRPALWVHSTEVPAYGACKLPPYYFYFPRPGGGGDGGGDGGDGGSAAAGNAPTGTAAAASWFDSFPAAASARGKVLAVALNQSNRVQVLPSLPAAAAASSLDLLLASSSVLDSSWSWPRLAALPASPEADAARLRYLEEGDLSSVDLGLMMWRCHQDAAFWRGAVAALRKRRAWSHQLWSYAVLHRDEEALRELLPSLEPLVSRLDVEAPAAATGALTITRPPGVEHSAAEFAASTAAAAIWTCADRFPHLEYWPLVNPRAHPLGGQRATLNEAMELSWRNLLARMAAMAAAGQAPSTEDLLAAAYYLILQDRPLEAGVLVDRLMKHGGGGVGGDEQALQLSYLRAWLVLADPSSSAEELRSLAAVLRHCCEQQAEGSMGAPTAAQDSTFAAGEETSSTTAAVVGLVSEPRWRSRLDGMVVALEDVAAAAANARGRQAVGGVPVSAASEGAVEGGGSVSSRLTAAPELRLYTSPEGPPGAVVLESAGVKKVTLTAHFMDLELLFSVSPFDTTLISNHSFTLTGAAAASSCVSSSSSSSSPETTTAAATRGSNKFTLLRPAWSTTLDIQKITMKAQSAGGDIKVGAGLRFLSSSSLSGGVQSKLLIQPQSLLAQKQPADDVSFSAKTFSMRSRSGRNNGGGSGAIMLEAFVARDGASSGSGAAADSLHRSLACYQGDMRVVVQKEQCVVVVTNIKSGTPLSGAYVKVYVQKDDDAAAAWFHKDGYTDRRGMMDFWTLTMKPQGKIRLVALLVSHLELGSTVLHLDPPLC</sequence>
<evidence type="ECO:0000313" key="3">
    <source>
        <dbReference type="Proteomes" id="UP001165080"/>
    </source>
</evidence>
<feature type="region of interest" description="Disordered" evidence="1">
    <location>
        <begin position="2208"/>
        <end position="2229"/>
    </location>
</feature>
<proteinExistence type="predicted"/>
<accession>A0A9W6F7S6</accession>
<feature type="compositionally biased region" description="Low complexity" evidence="1">
    <location>
        <begin position="129"/>
        <end position="143"/>
    </location>
</feature>
<comment type="caution">
    <text evidence="2">The sequence shown here is derived from an EMBL/GenBank/DDBJ whole genome shotgun (WGS) entry which is preliminary data.</text>
</comment>
<keyword evidence="3" id="KW-1185">Reference proteome</keyword>
<feature type="compositionally biased region" description="Low complexity" evidence="1">
    <location>
        <begin position="2054"/>
        <end position="2076"/>
    </location>
</feature>
<feature type="region of interest" description="Disordered" evidence="1">
    <location>
        <begin position="1822"/>
        <end position="1861"/>
    </location>
</feature>
<feature type="compositionally biased region" description="Low complexity" evidence="1">
    <location>
        <begin position="531"/>
        <end position="548"/>
    </location>
</feature>
<name>A0A9W6F7S6_9CHLO</name>
<feature type="region of interest" description="Disordered" evidence="1">
    <location>
        <begin position="978"/>
        <end position="1016"/>
    </location>
</feature>
<feature type="compositionally biased region" description="Pro residues" evidence="1">
    <location>
        <begin position="1959"/>
        <end position="1968"/>
    </location>
</feature>
<feature type="compositionally biased region" description="Low complexity" evidence="1">
    <location>
        <begin position="1001"/>
        <end position="1016"/>
    </location>
</feature>
<gene>
    <name evidence="2" type="primary">PLEST004467</name>
    <name evidence="2" type="ORF">PLESTB_001427700</name>
</gene>
<reference evidence="2 3" key="1">
    <citation type="journal article" date="2023" name="Commun. Biol.">
        <title>Reorganization of the ancestral sex-determining regions during the evolution of trioecy in Pleodorina starrii.</title>
        <authorList>
            <person name="Takahashi K."/>
            <person name="Suzuki S."/>
            <person name="Kawai-Toyooka H."/>
            <person name="Yamamoto K."/>
            <person name="Hamaji T."/>
            <person name="Ootsuki R."/>
            <person name="Yamaguchi H."/>
            <person name="Kawachi M."/>
            <person name="Higashiyama T."/>
            <person name="Nozaki H."/>
        </authorList>
    </citation>
    <scope>NUCLEOTIDE SEQUENCE [LARGE SCALE GENOMIC DNA]</scope>
    <source>
        <strain evidence="2 3">NIES-4479</strain>
    </source>
</reference>
<feature type="region of interest" description="Disordered" evidence="1">
    <location>
        <begin position="106"/>
        <end position="149"/>
    </location>
</feature>
<evidence type="ECO:0000256" key="1">
    <source>
        <dbReference type="SAM" id="MobiDB-lite"/>
    </source>
</evidence>
<feature type="region of interest" description="Disordered" evidence="1">
    <location>
        <begin position="1270"/>
        <end position="1289"/>
    </location>
</feature>
<feature type="region of interest" description="Disordered" evidence="1">
    <location>
        <begin position="2051"/>
        <end position="2076"/>
    </location>
</feature>
<organism evidence="2 3">
    <name type="scientific">Pleodorina starrii</name>
    <dbReference type="NCBI Taxonomy" id="330485"/>
    <lineage>
        <taxon>Eukaryota</taxon>
        <taxon>Viridiplantae</taxon>
        <taxon>Chlorophyta</taxon>
        <taxon>core chlorophytes</taxon>
        <taxon>Chlorophyceae</taxon>
        <taxon>CS clade</taxon>
        <taxon>Chlamydomonadales</taxon>
        <taxon>Volvocaceae</taxon>
        <taxon>Pleodorina</taxon>
    </lineage>
</organism>
<feature type="compositionally biased region" description="Polar residues" evidence="1">
    <location>
        <begin position="2168"/>
        <end position="2178"/>
    </location>
</feature>
<feature type="region of interest" description="Disordered" evidence="1">
    <location>
        <begin position="2162"/>
        <end position="2181"/>
    </location>
</feature>
<feature type="compositionally biased region" description="Low complexity" evidence="1">
    <location>
        <begin position="1841"/>
        <end position="1861"/>
    </location>
</feature>
<evidence type="ECO:0000313" key="2">
    <source>
        <dbReference type="EMBL" id="GLC58965.1"/>
    </source>
</evidence>
<dbReference type="EMBL" id="BRXU01000025">
    <property type="protein sequence ID" value="GLC58965.1"/>
    <property type="molecule type" value="Genomic_DNA"/>
</dbReference>